<sequence>MATTETDHIITSIKPNNGGEETIFEEAKGLLSHKDAAKTLNGVEPKELTGKLTGALLFAVFASAIGGSFVFGYHIGCINAPGDLIQKWIGDNHFQIHSSNIQKSEIDMIWAVTVAIFSIGGMIGGLLSGTVADKMGRKGGLLANNGLIMIAGLFMGLAKHSNFYYMMIMGRLIIGLACGLASGLVPMYLCEIAPPNLRGTLGSVHQLAVTISILFSQILGHPSIFGTEELWQYIFLFTLIPSGIQLALLPFAPESPKWILNVKNSPETAAAALKKLRGTDDVQDELDQFIVEAEETRNTEKAGLLDMFKGDLRQPMIIAIMMMLSQQLSGINAAMFYSTSIFMSAKLSAETAVYATIGMGLVNVIQTLVSTWLVDHPKFGRKPLHLAGLSGMLITSLGLVAALTMQNSNVTEAIKSIGSYASIAFVLLFVVSFATGPGSIPWFFVSEIFTSSARGTASSIACMVNWTAAFLVGLLFPTFQRILGQYTFLIFVGFLGFFIFYTYKFVPETKGKSVDQIKKELEKK</sequence>
<dbReference type="WBParaSite" id="RSKR_0000274500.1">
    <property type="protein sequence ID" value="RSKR_0000274500.1"/>
    <property type="gene ID" value="RSKR_0000274500"/>
</dbReference>
<evidence type="ECO:0000313" key="2">
    <source>
        <dbReference type="WBParaSite" id="RSKR_0000274500.1"/>
    </source>
</evidence>
<accession>A0AC35TPW5</accession>
<proteinExistence type="predicted"/>
<dbReference type="Proteomes" id="UP000095286">
    <property type="component" value="Unplaced"/>
</dbReference>
<reference evidence="2" key="1">
    <citation type="submission" date="2016-11" db="UniProtKB">
        <authorList>
            <consortium name="WormBaseParasite"/>
        </authorList>
    </citation>
    <scope>IDENTIFICATION</scope>
    <source>
        <strain evidence="2">KR3021</strain>
    </source>
</reference>
<evidence type="ECO:0000313" key="1">
    <source>
        <dbReference type="Proteomes" id="UP000095286"/>
    </source>
</evidence>
<name>A0AC35TPW5_9BILA</name>
<protein>
    <submittedName>
        <fullName evidence="2">MFS domain-containing protein</fullName>
    </submittedName>
</protein>
<organism evidence="1 2">
    <name type="scientific">Rhabditophanes sp. KR3021</name>
    <dbReference type="NCBI Taxonomy" id="114890"/>
    <lineage>
        <taxon>Eukaryota</taxon>
        <taxon>Metazoa</taxon>
        <taxon>Ecdysozoa</taxon>
        <taxon>Nematoda</taxon>
        <taxon>Chromadorea</taxon>
        <taxon>Rhabditida</taxon>
        <taxon>Tylenchina</taxon>
        <taxon>Panagrolaimomorpha</taxon>
        <taxon>Strongyloidoidea</taxon>
        <taxon>Alloionematidae</taxon>
        <taxon>Rhabditophanes</taxon>
    </lineage>
</organism>